<evidence type="ECO:0000256" key="5">
    <source>
        <dbReference type="ARBA" id="ARBA00022598"/>
    </source>
</evidence>
<dbReference type="InterPro" id="IPR036621">
    <property type="entry name" value="Anticodon-bd_dom_sf"/>
</dbReference>
<dbReference type="Gene3D" id="3.40.50.800">
    <property type="entry name" value="Anticodon-binding domain"/>
    <property type="match status" value="1"/>
</dbReference>
<dbReference type="CDD" id="cd00773">
    <property type="entry name" value="HisRS-like_core"/>
    <property type="match status" value="1"/>
</dbReference>
<dbReference type="PANTHER" id="PTHR43707:SF1">
    <property type="entry name" value="HISTIDINE--TRNA LIGASE, MITOCHONDRIAL-RELATED"/>
    <property type="match status" value="1"/>
</dbReference>
<comment type="catalytic activity">
    <reaction evidence="10 11">
        <text>tRNA(His) + L-histidine + ATP = L-histidyl-tRNA(His) + AMP + diphosphate + H(+)</text>
        <dbReference type="Rhea" id="RHEA:17313"/>
        <dbReference type="Rhea" id="RHEA-COMP:9665"/>
        <dbReference type="Rhea" id="RHEA-COMP:9689"/>
        <dbReference type="ChEBI" id="CHEBI:15378"/>
        <dbReference type="ChEBI" id="CHEBI:30616"/>
        <dbReference type="ChEBI" id="CHEBI:33019"/>
        <dbReference type="ChEBI" id="CHEBI:57595"/>
        <dbReference type="ChEBI" id="CHEBI:78442"/>
        <dbReference type="ChEBI" id="CHEBI:78527"/>
        <dbReference type="ChEBI" id="CHEBI:456215"/>
        <dbReference type="EC" id="6.1.1.21"/>
    </reaction>
</comment>
<keyword evidence="9 11" id="KW-0030">Aminoacyl-tRNA synthetase</keyword>
<evidence type="ECO:0000256" key="8">
    <source>
        <dbReference type="ARBA" id="ARBA00022917"/>
    </source>
</evidence>
<comment type="similarity">
    <text evidence="2 11">Belongs to the class-II aminoacyl-tRNA synthetase family.</text>
</comment>
<dbReference type="EMBL" id="NJPO01000179">
    <property type="protein sequence ID" value="PLK58129.1"/>
    <property type="molecule type" value="Genomic_DNA"/>
</dbReference>
<reference evidence="14 15" key="1">
    <citation type="submission" date="2017-06" db="EMBL/GenBank/DDBJ databases">
        <title>Metabolic interaction between xylem feeders and their symbionts.</title>
        <authorList>
            <person name="Chouaia B."/>
        </authorList>
    </citation>
    <scope>NUCLEOTIDE SEQUENCE [LARGE SCALE GENOMIC DNA]</scope>
    <source>
        <strain evidence="14 15">Gra</strain>
    </source>
</reference>
<evidence type="ECO:0000256" key="2">
    <source>
        <dbReference type="ARBA" id="ARBA00008226"/>
    </source>
</evidence>
<evidence type="ECO:0000256" key="7">
    <source>
        <dbReference type="ARBA" id="ARBA00022840"/>
    </source>
</evidence>
<dbReference type="SUPFAM" id="SSF55681">
    <property type="entry name" value="Class II aaRS and biotin synthetases"/>
    <property type="match status" value="1"/>
</dbReference>
<dbReference type="GO" id="GO:0004821">
    <property type="term" value="F:histidine-tRNA ligase activity"/>
    <property type="evidence" value="ECO:0007669"/>
    <property type="project" value="UniProtKB-UniRule"/>
</dbReference>
<evidence type="ECO:0000313" key="14">
    <source>
        <dbReference type="EMBL" id="PLK58129.1"/>
    </source>
</evidence>
<feature type="binding site" evidence="12">
    <location>
        <position position="260"/>
    </location>
    <ligand>
        <name>L-histidine</name>
        <dbReference type="ChEBI" id="CHEBI:57595"/>
    </ligand>
</feature>
<feature type="binding site" evidence="12">
    <location>
        <position position="114"/>
    </location>
    <ligand>
        <name>L-histidine</name>
        <dbReference type="ChEBI" id="CHEBI:57595"/>
    </ligand>
</feature>
<evidence type="ECO:0000256" key="1">
    <source>
        <dbReference type="ARBA" id="ARBA00004496"/>
    </source>
</evidence>
<feature type="domain" description="Aminoacyl-transfer RNA synthetases class-II family profile" evidence="13">
    <location>
        <begin position="1"/>
        <end position="357"/>
    </location>
</feature>
<proteinExistence type="inferred from homology"/>
<evidence type="ECO:0000313" key="15">
    <source>
        <dbReference type="Proteomes" id="UP000234253"/>
    </source>
</evidence>
<accession>A0A2N4XW62</accession>
<sequence length="425" mass="47717">MVKQIQAVRGMNDSLPKDAAFWQYIESLLTQVLICYGYREIRLPIIEQTALFKRAIGKVTDIVAKEMYSFEDQNGDHITLRPEGTASCVRAGIEHGLLYQNIEQRLWYIGPMFRHERPQKGRYRQFHQLGAEVFGQQGPDIDAELIMLTVRWWQILGISEHVRLELNSIGSLENRARYHNALVTFLAQHETCLDDNNRRRMHTNPMRVLDTKNANIQVLLNDAPVLADYLDDDAHEHFVGLCKLLDEAKIDYTINPRLVRGLDYYNYTVLEWVTNRLGSQGTICAGGRYDRLVEQLGGRATPAIGMAIGLDRLVLLMQAVNTNSSVTLRVDAYLVAVGKNIQGAAMLLAEKIRDALPSLRLMTNCGGGSFKKQFSRADKCGASFALVLGESEAAAQQVVIKDLTTGNQETLAQNDIITRLALILG</sequence>
<keyword evidence="4 11" id="KW-0963">Cytoplasm</keyword>
<dbReference type="Pfam" id="PF03129">
    <property type="entry name" value="HGTP_anticodon"/>
    <property type="match status" value="1"/>
</dbReference>
<dbReference type="GO" id="GO:0006427">
    <property type="term" value="P:histidyl-tRNA aminoacylation"/>
    <property type="evidence" value="ECO:0007669"/>
    <property type="project" value="UniProtKB-UniRule"/>
</dbReference>
<protein>
    <recommendedName>
        <fullName evidence="11">Histidine--tRNA ligase</fullName>
        <ecNumber evidence="11">6.1.1.21</ecNumber>
    </recommendedName>
    <alternativeName>
        <fullName evidence="11">Histidyl-tRNA synthetase</fullName>
        <shortName evidence="11">HisRS</shortName>
    </alternativeName>
</protein>
<dbReference type="InterPro" id="IPR004154">
    <property type="entry name" value="Anticodon-bd"/>
</dbReference>
<dbReference type="Gene3D" id="3.30.930.10">
    <property type="entry name" value="Bira Bifunctional Protein, Domain 2"/>
    <property type="match status" value="1"/>
</dbReference>
<dbReference type="Pfam" id="PF13393">
    <property type="entry name" value="tRNA-synt_His"/>
    <property type="match status" value="1"/>
</dbReference>
<feature type="binding site" evidence="12">
    <location>
        <position position="132"/>
    </location>
    <ligand>
        <name>L-histidine</name>
        <dbReference type="ChEBI" id="CHEBI:57595"/>
    </ligand>
</feature>
<comment type="subcellular location">
    <subcellularLocation>
        <location evidence="1 11">Cytoplasm</location>
    </subcellularLocation>
</comment>
<dbReference type="InterPro" id="IPR045864">
    <property type="entry name" value="aa-tRNA-synth_II/BPL/LPL"/>
</dbReference>
<dbReference type="InterPro" id="IPR015807">
    <property type="entry name" value="His-tRNA-ligase"/>
</dbReference>
<dbReference type="Proteomes" id="UP000234253">
    <property type="component" value="Unassembled WGS sequence"/>
</dbReference>
<name>A0A2N4XW62_9GAMM</name>
<dbReference type="NCBIfam" id="TIGR00442">
    <property type="entry name" value="hisS"/>
    <property type="match status" value="1"/>
</dbReference>
<dbReference type="SUPFAM" id="SSF52954">
    <property type="entry name" value="Class II aaRS ABD-related"/>
    <property type="match status" value="1"/>
</dbReference>
<evidence type="ECO:0000256" key="10">
    <source>
        <dbReference type="ARBA" id="ARBA00047639"/>
    </source>
</evidence>
<dbReference type="InterPro" id="IPR033656">
    <property type="entry name" value="HisRS_anticodon"/>
</dbReference>
<dbReference type="AlphaFoldDB" id="A0A2N4XW62"/>
<feature type="binding site" evidence="12">
    <location>
        <begin position="83"/>
        <end position="85"/>
    </location>
    <ligand>
        <name>L-histidine</name>
        <dbReference type="ChEBI" id="CHEBI:57595"/>
    </ligand>
</feature>
<evidence type="ECO:0000256" key="3">
    <source>
        <dbReference type="ARBA" id="ARBA00011738"/>
    </source>
</evidence>
<feature type="binding site" evidence="12">
    <location>
        <position position="128"/>
    </location>
    <ligand>
        <name>L-histidine</name>
        <dbReference type="ChEBI" id="CHEBI:57595"/>
    </ligand>
</feature>
<comment type="subunit">
    <text evidence="3 11">Homodimer.</text>
</comment>
<dbReference type="InterPro" id="IPR041715">
    <property type="entry name" value="HisRS-like_core"/>
</dbReference>
<evidence type="ECO:0000256" key="12">
    <source>
        <dbReference type="PIRSR" id="PIRSR001549-1"/>
    </source>
</evidence>
<dbReference type="PROSITE" id="PS50862">
    <property type="entry name" value="AA_TRNA_LIGASE_II"/>
    <property type="match status" value="1"/>
</dbReference>
<dbReference type="GO" id="GO:0005737">
    <property type="term" value="C:cytoplasm"/>
    <property type="evidence" value="ECO:0007669"/>
    <property type="project" value="UniProtKB-SubCell"/>
</dbReference>
<keyword evidence="6 11" id="KW-0547">Nucleotide-binding</keyword>
<keyword evidence="5 11" id="KW-0436">Ligase</keyword>
<keyword evidence="8 11" id="KW-0648">Protein biosynthesis</keyword>
<feature type="binding site" evidence="12">
    <location>
        <begin position="264"/>
        <end position="265"/>
    </location>
    <ligand>
        <name>L-histidine</name>
        <dbReference type="ChEBI" id="CHEBI:57595"/>
    </ligand>
</feature>
<dbReference type="InterPro" id="IPR004516">
    <property type="entry name" value="HisRS/HisZ"/>
</dbReference>
<dbReference type="PANTHER" id="PTHR43707">
    <property type="entry name" value="HISTIDYL-TRNA SYNTHETASE"/>
    <property type="match status" value="1"/>
</dbReference>
<evidence type="ECO:0000259" key="13">
    <source>
        <dbReference type="PROSITE" id="PS50862"/>
    </source>
</evidence>
<keyword evidence="7 11" id="KW-0067">ATP-binding</keyword>
<evidence type="ECO:0000256" key="4">
    <source>
        <dbReference type="ARBA" id="ARBA00022490"/>
    </source>
</evidence>
<dbReference type="InterPro" id="IPR006195">
    <property type="entry name" value="aa-tRNA-synth_II"/>
</dbReference>
<dbReference type="FunFam" id="3.30.930.10:FF:000005">
    <property type="entry name" value="Histidine--tRNA ligase"/>
    <property type="match status" value="1"/>
</dbReference>
<evidence type="ECO:0000256" key="9">
    <source>
        <dbReference type="ARBA" id="ARBA00023146"/>
    </source>
</evidence>
<gene>
    <name evidence="11" type="primary">hisS</name>
    <name evidence="14" type="ORF">CEX73_03270</name>
</gene>
<organism evidence="14 15">
    <name type="scientific">Candidatus Palibaumannia cicadellinicola</name>
    <dbReference type="NCBI Taxonomy" id="186490"/>
    <lineage>
        <taxon>Bacteria</taxon>
        <taxon>Pseudomonadati</taxon>
        <taxon>Pseudomonadota</taxon>
        <taxon>Gammaproteobacteria</taxon>
        <taxon>Candidatus Palibaumannia</taxon>
    </lineage>
</organism>
<dbReference type="PIRSF" id="PIRSF001549">
    <property type="entry name" value="His-tRNA_synth"/>
    <property type="match status" value="1"/>
</dbReference>
<dbReference type="GO" id="GO:0005524">
    <property type="term" value="F:ATP binding"/>
    <property type="evidence" value="ECO:0007669"/>
    <property type="project" value="UniProtKB-UniRule"/>
</dbReference>
<comment type="caution">
    <text evidence="14">The sequence shown here is derived from an EMBL/GenBank/DDBJ whole genome shotgun (WGS) entry which is preliminary data.</text>
</comment>
<evidence type="ECO:0000256" key="6">
    <source>
        <dbReference type="ARBA" id="ARBA00022741"/>
    </source>
</evidence>
<dbReference type="EC" id="6.1.1.21" evidence="11"/>
<evidence type="ECO:0000256" key="11">
    <source>
        <dbReference type="HAMAP-Rule" id="MF_00127"/>
    </source>
</evidence>
<dbReference type="OrthoDB" id="9800814at2"/>
<dbReference type="RefSeq" id="WP_101627147.1">
    <property type="nucleotide sequence ID" value="NZ_NJPO01000179.1"/>
</dbReference>
<dbReference type="CDD" id="cd00859">
    <property type="entry name" value="HisRS_anticodon"/>
    <property type="match status" value="1"/>
</dbReference>
<dbReference type="HAMAP" id="MF_00127">
    <property type="entry name" value="His_tRNA_synth"/>
    <property type="match status" value="1"/>
</dbReference>